<gene>
    <name evidence="1" type="ORF">ACD_4C00340G0001</name>
</gene>
<accession>K2F5D1</accession>
<name>K2F5D1_9BACT</name>
<dbReference type="EMBL" id="AMFJ01000856">
    <property type="protein sequence ID" value="EKE26306.1"/>
    <property type="molecule type" value="Genomic_DNA"/>
</dbReference>
<evidence type="ECO:0000313" key="1">
    <source>
        <dbReference type="EMBL" id="EKE26306.1"/>
    </source>
</evidence>
<comment type="caution">
    <text evidence="1">The sequence shown here is derived from an EMBL/GenBank/DDBJ whole genome shotgun (WGS) entry which is preliminary data.</text>
</comment>
<dbReference type="AlphaFoldDB" id="K2F5D1"/>
<sequence>MNSCMFHTDIKSIQLVDVEWQYLFHVLSKSSQQALLLQSWSAEQVDQSGLRHVTLQRFEEHSDAAQQFAPSGFHSQIFDVHIPLAQLLLAEQLAPFGFPIHKWDQAVSQLELEHSIFAEQAVQTGLVVQILLTQ</sequence>
<proteinExistence type="predicted"/>
<reference evidence="1" key="1">
    <citation type="journal article" date="2012" name="Science">
        <title>Fermentation, hydrogen, and sulfur metabolism in multiple uncultivated bacterial phyla.</title>
        <authorList>
            <person name="Wrighton K.C."/>
            <person name="Thomas B.C."/>
            <person name="Sharon I."/>
            <person name="Miller C.S."/>
            <person name="Castelle C.J."/>
            <person name="VerBerkmoes N.C."/>
            <person name="Wilkins M.J."/>
            <person name="Hettich R.L."/>
            <person name="Lipton M.S."/>
            <person name="Williams K.H."/>
            <person name="Long P.E."/>
            <person name="Banfield J.F."/>
        </authorList>
    </citation>
    <scope>NUCLEOTIDE SEQUENCE [LARGE SCALE GENOMIC DNA]</scope>
</reference>
<protein>
    <submittedName>
        <fullName evidence="1">Uncharacterized protein</fullName>
    </submittedName>
</protein>
<organism evidence="1">
    <name type="scientific">uncultured bacterium</name>
    <name type="common">gcode 4</name>
    <dbReference type="NCBI Taxonomy" id="1234023"/>
    <lineage>
        <taxon>Bacteria</taxon>
        <taxon>environmental samples</taxon>
    </lineage>
</organism>